<dbReference type="CDD" id="cd05327">
    <property type="entry name" value="retinol-DH_like_SDR_c_like"/>
    <property type="match status" value="1"/>
</dbReference>
<keyword evidence="2" id="KW-0521">NADP</keyword>
<dbReference type="KEGG" id="mlr:MELLADRAFT_75424"/>
<reference evidence="5" key="1">
    <citation type="journal article" date="2011" name="Proc. Natl. Acad. Sci. U.S.A.">
        <title>Obligate biotrophy features unraveled by the genomic analysis of rust fungi.</title>
        <authorList>
            <person name="Duplessis S."/>
            <person name="Cuomo C.A."/>
            <person name="Lin Y.-C."/>
            <person name="Aerts A."/>
            <person name="Tisserant E."/>
            <person name="Veneault-Fourrey C."/>
            <person name="Joly D.L."/>
            <person name="Hacquard S."/>
            <person name="Amselem J."/>
            <person name="Cantarel B.L."/>
            <person name="Chiu R."/>
            <person name="Coutinho P.M."/>
            <person name="Feau N."/>
            <person name="Field M."/>
            <person name="Frey P."/>
            <person name="Gelhaye E."/>
            <person name="Goldberg J."/>
            <person name="Grabherr M.G."/>
            <person name="Kodira C.D."/>
            <person name="Kohler A."/>
            <person name="Kuees U."/>
            <person name="Lindquist E.A."/>
            <person name="Lucas S.M."/>
            <person name="Mago R."/>
            <person name="Mauceli E."/>
            <person name="Morin E."/>
            <person name="Murat C."/>
            <person name="Pangilinan J.L."/>
            <person name="Park R."/>
            <person name="Pearson M."/>
            <person name="Quesneville H."/>
            <person name="Rouhier N."/>
            <person name="Sakthikumar S."/>
            <person name="Salamov A.A."/>
            <person name="Schmutz J."/>
            <person name="Selles B."/>
            <person name="Shapiro H."/>
            <person name="Tanguay P."/>
            <person name="Tuskan G.A."/>
            <person name="Henrissat B."/>
            <person name="Van de Peer Y."/>
            <person name="Rouze P."/>
            <person name="Ellis J.G."/>
            <person name="Dodds P.N."/>
            <person name="Schein J.E."/>
            <person name="Zhong S."/>
            <person name="Hamelin R.C."/>
            <person name="Grigoriev I.V."/>
            <person name="Szabo L.J."/>
            <person name="Martin F."/>
        </authorList>
    </citation>
    <scope>NUCLEOTIDE SEQUENCE [LARGE SCALE GENOMIC DNA]</scope>
    <source>
        <strain evidence="5">98AG31 / pathotype 3-4-7</strain>
    </source>
</reference>
<evidence type="ECO:0008006" key="6">
    <source>
        <dbReference type="Google" id="ProtNLM"/>
    </source>
</evidence>
<dbReference type="HOGENOM" id="CLU_010194_44_6_1"/>
<dbReference type="PRINTS" id="PR00081">
    <property type="entry name" value="GDHRDH"/>
</dbReference>
<organism evidence="5">
    <name type="scientific">Melampsora larici-populina (strain 98AG31 / pathotype 3-4-7)</name>
    <name type="common">Poplar leaf rust fungus</name>
    <dbReference type="NCBI Taxonomy" id="747676"/>
    <lineage>
        <taxon>Eukaryota</taxon>
        <taxon>Fungi</taxon>
        <taxon>Dikarya</taxon>
        <taxon>Basidiomycota</taxon>
        <taxon>Pucciniomycotina</taxon>
        <taxon>Pucciniomycetes</taxon>
        <taxon>Pucciniales</taxon>
        <taxon>Melampsoraceae</taxon>
        <taxon>Melampsora</taxon>
    </lineage>
</organism>
<dbReference type="PANTHER" id="PTHR24320:SF282">
    <property type="entry name" value="WW DOMAIN-CONTAINING OXIDOREDUCTASE"/>
    <property type="match status" value="1"/>
</dbReference>
<keyword evidence="5" id="KW-1185">Reference proteome</keyword>
<dbReference type="RefSeq" id="XP_007414013.1">
    <property type="nucleotide sequence ID" value="XM_007413951.1"/>
</dbReference>
<dbReference type="Pfam" id="PF00106">
    <property type="entry name" value="adh_short"/>
    <property type="match status" value="1"/>
</dbReference>
<evidence type="ECO:0000313" key="5">
    <source>
        <dbReference type="Proteomes" id="UP000001072"/>
    </source>
</evidence>
<dbReference type="OrthoDB" id="2499330at2759"/>
<dbReference type="AlphaFoldDB" id="F4RY31"/>
<dbReference type="EMBL" id="GL883129">
    <property type="protein sequence ID" value="EGG02611.1"/>
    <property type="molecule type" value="Genomic_DNA"/>
</dbReference>
<dbReference type="SUPFAM" id="SSF51735">
    <property type="entry name" value="NAD(P)-binding Rossmann-fold domains"/>
    <property type="match status" value="1"/>
</dbReference>
<sequence>MTEAFATLWDTAQCYLKANFFCRSQRWDASQMPDQSGRVAIVTGGNTGIGLIACIELARRGAKVYMASRTESRAKTAIAKIKKEVPEAKVEFLYFDLTILSSAKKAADEFLAKEERLDILLNNAGIMATPYELSPDGIELQACNGTGHFALTTLLLPILKKTSQLDNTHVRIVNLSSLAHNQTGTPSFTSLEGLNKKWGSNGTRYGQSKLTNILLTNELQKRLQDTNIFCLSVHPGVVATELSRGIVKATPVMGQLISAFCTNTWIFATPYAGAQTSLYAATSLEIEQKNLKAGYLVPYGQVGRKSLLAQDPDGKLGQEFWNLCEKLVADAENK</sequence>
<accession>F4RY31</accession>
<dbReference type="InParanoid" id="F4RY31"/>
<dbReference type="VEuPathDB" id="FungiDB:MELLADRAFT_75424"/>
<comment type="similarity">
    <text evidence="1">Belongs to the short-chain dehydrogenases/reductases (SDR) family.</text>
</comment>
<dbReference type="FunCoup" id="F4RY31">
    <property type="interactions" value="144"/>
</dbReference>
<dbReference type="InterPro" id="IPR002347">
    <property type="entry name" value="SDR_fam"/>
</dbReference>
<dbReference type="GeneID" id="18932650"/>
<dbReference type="InterPro" id="IPR036291">
    <property type="entry name" value="NAD(P)-bd_dom_sf"/>
</dbReference>
<dbReference type="PANTHER" id="PTHR24320">
    <property type="entry name" value="RETINOL DEHYDROGENASE"/>
    <property type="match status" value="1"/>
</dbReference>
<evidence type="ECO:0000313" key="4">
    <source>
        <dbReference type="EMBL" id="EGG02611.1"/>
    </source>
</evidence>
<evidence type="ECO:0000256" key="3">
    <source>
        <dbReference type="ARBA" id="ARBA00023002"/>
    </source>
</evidence>
<dbReference type="STRING" id="747676.F4RY31"/>
<keyword evidence="3" id="KW-0560">Oxidoreductase</keyword>
<gene>
    <name evidence="4" type="ORF">MELLADRAFT_75424</name>
</gene>
<dbReference type="Gene3D" id="3.40.50.720">
    <property type="entry name" value="NAD(P)-binding Rossmann-like Domain"/>
    <property type="match status" value="1"/>
</dbReference>
<name>F4RY31_MELLP</name>
<evidence type="ECO:0000256" key="2">
    <source>
        <dbReference type="ARBA" id="ARBA00022857"/>
    </source>
</evidence>
<dbReference type="Proteomes" id="UP000001072">
    <property type="component" value="Unassembled WGS sequence"/>
</dbReference>
<proteinExistence type="inferred from homology"/>
<dbReference type="GO" id="GO:0016491">
    <property type="term" value="F:oxidoreductase activity"/>
    <property type="evidence" value="ECO:0007669"/>
    <property type="project" value="UniProtKB-KW"/>
</dbReference>
<evidence type="ECO:0000256" key="1">
    <source>
        <dbReference type="ARBA" id="ARBA00006484"/>
    </source>
</evidence>
<protein>
    <recommendedName>
        <fullName evidence="6">NAD(P)-binding protein</fullName>
    </recommendedName>
</protein>
<dbReference type="eggNOG" id="KOG1208">
    <property type="taxonomic scope" value="Eukaryota"/>
</dbReference>